<proteinExistence type="predicted"/>
<protein>
    <submittedName>
        <fullName evidence="2">Uncharacterized protein</fullName>
    </submittedName>
</protein>
<dbReference type="WBParaSite" id="SMUV_0001070101-mRNA-1">
    <property type="protein sequence ID" value="SMUV_0001070101-mRNA-1"/>
    <property type="gene ID" value="SMUV_0001070101"/>
</dbReference>
<accession>A0A0N5B0A1</accession>
<evidence type="ECO:0000313" key="2">
    <source>
        <dbReference type="WBParaSite" id="SMUV_0001070101-mRNA-1"/>
    </source>
</evidence>
<name>A0A0N5B0A1_9BILA</name>
<evidence type="ECO:0000313" key="1">
    <source>
        <dbReference type="Proteomes" id="UP000046393"/>
    </source>
</evidence>
<dbReference type="Proteomes" id="UP000046393">
    <property type="component" value="Unplaced"/>
</dbReference>
<reference evidence="2" key="1">
    <citation type="submission" date="2017-02" db="UniProtKB">
        <authorList>
            <consortium name="WormBaseParasite"/>
        </authorList>
    </citation>
    <scope>IDENTIFICATION</scope>
</reference>
<organism evidence="1 2">
    <name type="scientific">Syphacia muris</name>
    <dbReference type="NCBI Taxonomy" id="451379"/>
    <lineage>
        <taxon>Eukaryota</taxon>
        <taxon>Metazoa</taxon>
        <taxon>Ecdysozoa</taxon>
        <taxon>Nematoda</taxon>
        <taxon>Chromadorea</taxon>
        <taxon>Rhabditida</taxon>
        <taxon>Spirurina</taxon>
        <taxon>Oxyuridomorpha</taxon>
        <taxon>Oxyuroidea</taxon>
        <taxon>Oxyuridae</taxon>
        <taxon>Syphacia</taxon>
    </lineage>
</organism>
<dbReference type="AlphaFoldDB" id="A0A0N5B0A1"/>
<sequence>MNGSTEMMYWRIGRWLRKLMEISEFDGWKSNARKWIDVGLITNRLMCKKVRRVRSSLSQEEANTINDERTRRLEQHTHSVSACLPACASVRLTVDRSSCMSQFCGIRVVSVRKKQHVFRCARIVLADHSQSPRHSPTLYSSSATSIAAVAAAAAVQIATAAVIGNS</sequence>
<keyword evidence="1" id="KW-1185">Reference proteome</keyword>